<dbReference type="CDD" id="cd07750">
    <property type="entry name" value="PolyPPase_VTC_like"/>
    <property type="match status" value="1"/>
</dbReference>
<dbReference type="OrthoDB" id="185578at2"/>
<feature type="domain" description="VTC" evidence="1">
    <location>
        <begin position="7"/>
        <end position="232"/>
    </location>
</feature>
<dbReference type="EMBL" id="LKET01000032">
    <property type="protein sequence ID" value="KPU44286.1"/>
    <property type="molecule type" value="Genomic_DNA"/>
</dbReference>
<evidence type="ECO:0000259" key="1">
    <source>
        <dbReference type="Pfam" id="PF09359"/>
    </source>
</evidence>
<accession>A0A0P8WNZ8</accession>
<proteinExistence type="predicted"/>
<dbReference type="Pfam" id="PF09359">
    <property type="entry name" value="VTC"/>
    <property type="match status" value="1"/>
</dbReference>
<evidence type="ECO:0000313" key="2">
    <source>
        <dbReference type="EMBL" id="KPU44286.1"/>
    </source>
</evidence>
<dbReference type="Gene3D" id="3.20.100.30">
    <property type="entry name" value="VTC, catalytic tunnel domain"/>
    <property type="match status" value="1"/>
</dbReference>
<dbReference type="PATRIC" id="fig|36849.3.peg.2587"/>
<dbReference type="Proteomes" id="UP000050326">
    <property type="component" value="Unassembled WGS sequence"/>
</dbReference>
<protein>
    <submittedName>
        <fullName evidence="2">VTC domain protein</fullName>
    </submittedName>
</protein>
<dbReference type="InterPro" id="IPR018966">
    <property type="entry name" value="VTC_domain"/>
</dbReference>
<organism evidence="2 3">
    <name type="scientific">Oxobacter pfennigii</name>
    <dbReference type="NCBI Taxonomy" id="36849"/>
    <lineage>
        <taxon>Bacteria</taxon>
        <taxon>Bacillati</taxon>
        <taxon>Bacillota</taxon>
        <taxon>Clostridia</taxon>
        <taxon>Eubacteriales</taxon>
        <taxon>Clostridiaceae</taxon>
        <taxon>Oxobacter</taxon>
    </lineage>
</organism>
<evidence type="ECO:0000313" key="3">
    <source>
        <dbReference type="Proteomes" id="UP000050326"/>
    </source>
</evidence>
<gene>
    <name evidence="2" type="ORF">OXPF_24540</name>
</gene>
<keyword evidence="3" id="KW-1185">Reference proteome</keyword>
<dbReference type="RefSeq" id="WP_054875468.1">
    <property type="nucleotide sequence ID" value="NZ_LKET01000032.1"/>
</dbReference>
<dbReference type="STRING" id="36849.OXPF_24540"/>
<dbReference type="GO" id="GO:0006799">
    <property type="term" value="P:polyphosphate biosynthetic process"/>
    <property type="evidence" value="ECO:0007669"/>
    <property type="project" value="UniProtKB-ARBA"/>
</dbReference>
<dbReference type="AlphaFoldDB" id="A0A0P8WNZ8"/>
<reference evidence="2 3" key="1">
    <citation type="submission" date="2015-09" db="EMBL/GenBank/DDBJ databases">
        <title>Genome sequence of Oxobacter pfennigii DSM 3222.</title>
        <authorList>
            <person name="Poehlein A."/>
            <person name="Bengelsdorf F.R."/>
            <person name="Schiel-Bengelsdorf B."/>
            <person name="Duerre P."/>
            <person name="Daniel R."/>
        </authorList>
    </citation>
    <scope>NUCLEOTIDE SEQUENCE [LARGE SCALE GENOMIC DNA]</scope>
    <source>
        <strain evidence="2 3">DSM 3222</strain>
    </source>
</reference>
<comment type="caution">
    <text evidence="2">The sequence shown here is derived from an EMBL/GenBank/DDBJ whole genome shotgun (WGS) entry which is preliminary data.</text>
</comment>
<name>A0A0P8WNZ8_9CLOT</name>
<sequence length="244" mass="29176">MSIKTFKRKEIKYRINFEQFEALCKVLEEYMVPDKYCRDNKSYTIYNLYFDTEDDEIIKHSISKPYFKEKLRLRTYEMPTEGSDKVFFELKKKIGGTVAKRRATIPYDAAMKFINTGIYSETDNYLDRQVLEEIKEFLRINDAKPKVFISYERIAFFDKQNKDFRVSFDRNILTRRDNLNFTGGNFGSKLIDDDEYIMEIKLGSSIPLWLCRCLSEMKVFSTSFSKYGNEYKRYIKKIDFQGVI</sequence>
<dbReference type="InterPro" id="IPR042267">
    <property type="entry name" value="VTC_sf"/>
</dbReference>